<dbReference type="InterPro" id="IPR023392">
    <property type="entry name" value="Tom20_dom_sf"/>
</dbReference>
<evidence type="ECO:0000313" key="10">
    <source>
        <dbReference type="EMBL" id="CAD7281511.1"/>
    </source>
</evidence>
<dbReference type="Proteomes" id="UP000678499">
    <property type="component" value="Unassembled WGS sequence"/>
</dbReference>
<dbReference type="OrthoDB" id="2154253at2759"/>
<organism evidence="10">
    <name type="scientific">Notodromas monacha</name>
    <dbReference type="NCBI Taxonomy" id="399045"/>
    <lineage>
        <taxon>Eukaryota</taxon>
        <taxon>Metazoa</taxon>
        <taxon>Ecdysozoa</taxon>
        <taxon>Arthropoda</taxon>
        <taxon>Crustacea</taxon>
        <taxon>Oligostraca</taxon>
        <taxon>Ostracoda</taxon>
        <taxon>Podocopa</taxon>
        <taxon>Podocopida</taxon>
        <taxon>Cypridocopina</taxon>
        <taxon>Cypridoidea</taxon>
        <taxon>Cyprididae</taxon>
        <taxon>Notodromas</taxon>
    </lineage>
</organism>
<dbReference type="GO" id="GO:0006605">
    <property type="term" value="P:protein targeting"/>
    <property type="evidence" value="ECO:0007669"/>
    <property type="project" value="InterPro"/>
</dbReference>
<evidence type="ECO:0000256" key="7">
    <source>
        <dbReference type="ARBA" id="ARBA00023136"/>
    </source>
</evidence>
<evidence type="ECO:0000256" key="9">
    <source>
        <dbReference type="SAM" id="Phobius"/>
    </source>
</evidence>
<dbReference type="PANTHER" id="PTHR12430:SF1">
    <property type="entry name" value="TOMM20-LIKE PROTEIN 1"/>
    <property type="match status" value="1"/>
</dbReference>
<reference evidence="10" key="1">
    <citation type="submission" date="2020-11" db="EMBL/GenBank/DDBJ databases">
        <authorList>
            <person name="Tran Van P."/>
        </authorList>
    </citation>
    <scope>NUCLEOTIDE SEQUENCE</scope>
</reference>
<evidence type="ECO:0000256" key="3">
    <source>
        <dbReference type="ARBA" id="ARBA00022692"/>
    </source>
</evidence>
<sequence length="176" mass="19911">MSVVEFLQSKSTLLAAGVCGTLFLSYCVYFDRKRRSDPAFKQRLREKRKKERMQNGSRGPRMPIPQFTNQDEVHRYFLEQLQAGEEALNDDDVEMSAEYFVNALLVSGSPREMLRSFSETLPPALVEKIISILPMASQRLNPLMMPGFGSAIPVARVAEEPPPREQSVSIVEDDVD</sequence>
<keyword evidence="11" id="KW-1185">Reference proteome</keyword>
<evidence type="ECO:0000256" key="5">
    <source>
        <dbReference type="ARBA" id="ARBA00022989"/>
    </source>
</evidence>
<dbReference type="GO" id="GO:0030943">
    <property type="term" value="F:mitochondrion targeting sequence binding"/>
    <property type="evidence" value="ECO:0007669"/>
    <property type="project" value="TreeGrafter"/>
</dbReference>
<dbReference type="AlphaFoldDB" id="A0A7R9GGG0"/>
<dbReference type="PRINTS" id="PR00351">
    <property type="entry name" value="OM20RECEPTOR"/>
</dbReference>
<evidence type="ECO:0000256" key="8">
    <source>
        <dbReference type="SAM" id="MobiDB-lite"/>
    </source>
</evidence>
<dbReference type="EMBL" id="OA884968">
    <property type="protein sequence ID" value="CAD7281511.1"/>
    <property type="molecule type" value="Genomic_DNA"/>
</dbReference>
<feature type="region of interest" description="Disordered" evidence="8">
    <location>
        <begin position="44"/>
        <end position="65"/>
    </location>
</feature>
<keyword evidence="7 9" id="KW-0472">Membrane</keyword>
<comment type="similarity">
    <text evidence="2">Belongs to the Tom20 family.</text>
</comment>
<evidence type="ECO:0000256" key="4">
    <source>
        <dbReference type="ARBA" id="ARBA00022787"/>
    </source>
</evidence>
<dbReference type="PRINTS" id="PR01989">
    <property type="entry name" value="EUOM20RECPTR"/>
</dbReference>
<evidence type="ECO:0000256" key="1">
    <source>
        <dbReference type="ARBA" id="ARBA00004572"/>
    </source>
</evidence>
<dbReference type="PANTHER" id="PTHR12430">
    <property type="entry name" value="MITOCHONDRIAL IMPORT RECEPTOR SUBUNIT TOM20"/>
    <property type="match status" value="1"/>
</dbReference>
<name>A0A7R9GGG0_9CRUS</name>
<dbReference type="InterPro" id="IPR022422">
    <property type="entry name" value="MAS20_rcpt_metazoan"/>
</dbReference>
<dbReference type="GO" id="GO:0016031">
    <property type="term" value="P:tRNA import into mitochondrion"/>
    <property type="evidence" value="ECO:0007669"/>
    <property type="project" value="TreeGrafter"/>
</dbReference>
<dbReference type="GO" id="GO:0006886">
    <property type="term" value="P:intracellular protein transport"/>
    <property type="evidence" value="ECO:0007669"/>
    <property type="project" value="InterPro"/>
</dbReference>
<evidence type="ECO:0000313" key="11">
    <source>
        <dbReference type="Proteomes" id="UP000678499"/>
    </source>
</evidence>
<dbReference type="InterPro" id="IPR002056">
    <property type="entry name" value="MAS20"/>
</dbReference>
<gene>
    <name evidence="10" type="ORF">NMOB1V02_LOCUS9155</name>
</gene>
<dbReference type="EMBL" id="CAJPEX010002931">
    <property type="protein sequence ID" value="CAG0921663.1"/>
    <property type="molecule type" value="Genomic_DNA"/>
</dbReference>
<protein>
    <recommendedName>
        <fullName evidence="12">Mitochondrial import receptor subunit TOM20 homolog</fullName>
    </recommendedName>
</protein>
<dbReference type="SUPFAM" id="SSF47157">
    <property type="entry name" value="Mitochondrial import receptor subunit Tom20"/>
    <property type="match status" value="1"/>
</dbReference>
<keyword evidence="6" id="KW-0496">Mitochondrion</keyword>
<evidence type="ECO:0000256" key="2">
    <source>
        <dbReference type="ARBA" id="ARBA00005792"/>
    </source>
</evidence>
<keyword evidence="5 9" id="KW-1133">Transmembrane helix</keyword>
<evidence type="ECO:0000256" key="6">
    <source>
        <dbReference type="ARBA" id="ARBA00023128"/>
    </source>
</evidence>
<evidence type="ECO:0008006" key="12">
    <source>
        <dbReference type="Google" id="ProtNLM"/>
    </source>
</evidence>
<keyword evidence="3 9" id="KW-0812">Transmembrane</keyword>
<proteinExistence type="inferred from homology"/>
<keyword evidence="4" id="KW-1000">Mitochondrion outer membrane</keyword>
<dbReference type="Pfam" id="PF02064">
    <property type="entry name" value="MAS20"/>
    <property type="match status" value="1"/>
</dbReference>
<dbReference type="GO" id="GO:0008320">
    <property type="term" value="F:protein transmembrane transporter activity"/>
    <property type="evidence" value="ECO:0007669"/>
    <property type="project" value="TreeGrafter"/>
</dbReference>
<dbReference type="GO" id="GO:0030150">
    <property type="term" value="P:protein import into mitochondrial matrix"/>
    <property type="evidence" value="ECO:0007669"/>
    <property type="project" value="TreeGrafter"/>
</dbReference>
<accession>A0A7R9GGG0</accession>
<dbReference type="Gene3D" id="1.20.960.10">
    <property type="entry name" value="Mitochondrial outer membrane translocase complex, subunit Tom20 domain"/>
    <property type="match status" value="1"/>
</dbReference>
<dbReference type="GO" id="GO:0005742">
    <property type="term" value="C:mitochondrial outer membrane translocase complex"/>
    <property type="evidence" value="ECO:0007669"/>
    <property type="project" value="InterPro"/>
</dbReference>
<feature type="transmembrane region" description="Helical" evidence="9">
    <location>
        <begin position="12"/>
        <end position="30"/>
    </location>
</feature>
<comment type="subcellular location">
    <subcellularLocation>
        <location evidence="1">Mitochondrion outer membrane</location>
        <topology evidence="1">Single-pass membrane protein</topology>
    </subcellularLocation>
</comment>